<evidence type="ECO:0000256" key="10">
    <source>
        <dbReference type="ARBA" id="ARBA00023027"/>
    </source>
</evidence>
<accession>A0A1G8PNQ6</accession>
<evidence type="ECO:0000256" key="13">
    <source>
        <dbReference type="ARBA" id="ARBA00023268"/>
    </source>
</evidence>
<keyword evidence="13" id="KW-0511">Multifunctional enzyme</keyword>
<evidence type="ECO:0000256" key="1">
    <source>
        <dbReference type="ARBA" id="ARBA00000013"/>
    </source>
</evidence>
<dbReference type="HAMAP" id="MF_01966">
    <property type="entry name" value="NADHX_epimerase"/>
    <property type="match status" value="1"/>
</dbReference>
<dbReference type="NCBIfam" id="TIGR00196">
    <property type="entry name" value="yjeF_cterm"/>
    <property type="match status" value="1"/>
</dbReference>
<feature type="domain" description="YjeF N-terminal" evidence="21">
    <location>
        <begin position="10"/>
        <end position="236"/>
    </location>
</feature>
<dbReference type="Proteomes" id="UP000199382">
    <property type="component" value="Unassembled WGS sequence"/>
</dbReference>
<comment type="cofactor">
    <cofactor evidence="17">
        <name>Mg(2+)</name>
        <dbReference type="ChEBI" id="CHEBI:18420"/>
    </cofactor>
</comment>
<evidence type="ECO:0000256" key="9">
    <source>
        <dbReference type="ARBA" id="ARBA00022958"/>
    </source>
</evidence>
<evidence type="ECO:0000256" key="17">
    <source>
        <dbReference type="HAMAP-Rule" id="MF_01965"/>
    </source>
</evidence>
<keyword evidence="10 17" id="KW-0520">NAD</keyword>
<dbReference type="PANTHER" id="PTHR12592:SF0">
    <property type="entry name" value="ATP-DEPENDENT (S)-NAD(P)H-HYDRATE DEHYDRATASE"/>
    <property type="match status" value="1"/>
</dbReference>
<evidence type="ECO:0000313" key="22">
    <source>
        <dbReference type="EMBL" id="SDI94113.1"/>
    </source>
</evidence>
<keyword evidence="11 18" id="KW-0413">Isomerase</keyword>
<feature type="binding site" evidence="18">
    <location>
        <begin position="140"/>
        <end position="146"/>
    </location>
    <ligand>
        <name>(6S)-NADPHX</name>
        <dbReference type="ChEBI" id="CHEBI:64076"/>
    </ligand>
</feature>
<feature type="binding site" evidence="18">
    <location>
        <position position="173"/>
    </location>
    <ligand>
        <name>(6S)-NADPHX</name>
        <dbReference type="ChEBI" id="CHEBI:64076"/>
    </ligand>
</feature>
<evidence type="ECO:0000256" key="4">
    <source>
        <dbReference type="ARBA" id="ARBA00009524"/>
    </source>
</evidence>
<dbReference type="PROSITE" id="PS01050">
    <property type="entry name" value="YJEF_C_2"/>
    <property type="match status" value="1"/>
</dbReference>
<comment type="catalytic activity">
    <reaction evidence="16 17 19">
        <text>(6S)-NADPHX + ADP = AMP + phosphate + NADPH + H(+)</text>
        <dbReference type="Rhea" id="RHEA:32235"/>
        <dbReference type="ChEBI" id="CHEBI:15378"/>
        <dbReference type="ChEBI" id="CHEBI:43474"/>
        <dbReference type="ChEBI" id="CHEBI:57783"/>
        <dbReference type="ChEBI" id="CHEBI:64076"/>
        <dbReference type="ChEBI" id="CHEBI:456215"/>
        <dbReference type="ChEBI" id="CHEBI:456216"/>
        <dbReference type="EC" id="4.2.1.136"/>
    </reaction>
</comment>
<dbReference type="GO" id="GO:0052855">
    <property type="term" value="F:ADP-dependent NAD(P)H-hydrate dehydratase activity"/>
    <property type="evidence" value="ECO:0007669"/>
    <property type="project" value="UniProtKB-UniRule"/>
</dbReference>
<evidence type="ECO:0000256" key="19">
    <source>
        <dbReference type="PIRNR" id="PIRNR017184"/>
    </source>
</evidence>
<keyword evidence="6 17" id="KW-0547">Nucleotide-binding</keyword>
<comment type="subunit">
    <text evidence="17">Homotetramer.</text>
</comment>
<protein>
    <recommendedName>
        <fullName evidence="19">Bifunctional NAD(P)H-hydrate repair enzyme</fullName>
    </recommendedName>
    <alternativeName>
        <fullName evidence="19">Nicotinamide nucleotide repair protein</fullName>
    </alternativeName>
    <domain>
        <recommendedName>
            <fullName evidence="19">ADP-dependent (S)-NAD(P)H-hydrate dehydratase</fullName>
            <ecNumber evidence="19">4.2.1.136</ecNumber>
        </recommendedName>
        <alternativeName>
            <fullName evidence="19">ADP-dependent NAD(P)HX dehydratase</fullName>
        </alternativeName>
    </domain>
    <domain>
        <recommendedName>
            <fullName evidence="19">NAD(P)H-hydrate epimerase</fullName>
            <ecNumber evidence="19">5.1.99.6</ecNumber>
        </recommendedName>
    </domain>
</protein>
<dbReference type="EMBL" id="FNEK01000009">
    <property type="protein sequence ID" value="SDI94113.1"/>
    <property type="molecule type" value="Genomic_DNA"/>
</dbReference>
<dbReference type="EC" id="5.1.99.6" evidence="19"/>
<evidence type="ECO:0000259" key="21">
    <source>
        <dbReference type="PROSITE" id="PS51385"/>
    </source>
</evidence>
<feature type="binding site" evidence="18">
    <location>
        <position position="176"/>
    </location>
    <ligand>
        <name>K(+)</name>
        <dbReference type="ChEBI" id="CHEBI:29103"/>
    </ligand>
</feature>
<dbReference type="InterPro" id="IPR000631">
    <property type="entry name" value="CARKD"/>
</dbReference>
<dbReference type="NCBIfam" id="TIGR00197">
    <property type="entry name" value="yjeF_nterm"/>
    <property type="match status" value="1"/>
</dbReference>
<comment type="catalytic activity">
    <reaction evidence="15 17 19">
        <text>(6S)-NADHX + ADP = AMP + phosphate + NADH + H(+)</text>
        <dbReference type="Rhea" id="RHEA:32223"/>
        <dbReference type="ChEBI" id="CHEBI:15378"/>
        <dbReference type="ChEBI" id="CHEBI:43474"/>
        <dbReference type="ChEBI" id="CHEBI:57945"/>
        <dbReference type="ChEBI" id="CHEBI:64074"/>
        <dbReference type="ChEBI" id="CHEBI:456215"/>
        <dbReference type="ChEBI" id="CHEBI:456216"/>
        <dbReference type="EC" id="4.2.1.136"/>
    </reaction>
</comment>
<feature type="binding site" evidence="17">
    <location>
        <position position="483"/>
    </location>
    <ligand>
        <name>(6S)-NADPHX</name>
        <dbReference type="ChEBI" id="CHEBI:64076"/>
    </ligand>
</feature>
<keyword evidence="22" id="KW-0418">Kinase</keyword>
<evidence type="ECO:0000256" key="14">
    <source>
        <dbReference type="ARBA" id="ARBA00025153"/>
    </source>
</evidence>
<comment type="function">
    <text evidence="18">Catalyzes the epimerization of the S- and R-forms of NAD(P)HX, a damaged form of NAD(P)H that is a result of enzymatic or heat-dependent hydration. This is a prerequisite for the S-specific NAD(P)H-hydrate dehydratase to allow the repair of both epimers of NAD(P)HX.</text>
</comment>
<evidence type="ECO:0000259" key="20">
    <source>
        <dbReference type="PROSITE" id="PS51383"/>
    </source>
</evidence>
<dbReference type="PROSITE" id="PS51385">
    <property type="entry name" value="YJEF_N"/>
    <property type="match status" value="1"/>
</dbReference>
<dbReference type="SUPFAM" id="SSF53613">
    <property type="entry name" value="Ribokinase-like"/>
    <property type="match status" value="1"/>
</dbReference>
<comment type="function">
    <text evidence="14 19">Bifunctional enzyme that catalyzes the epimerization of the S- and R-forms of NAD(P)HX and the dehydration of the S-form of NAD(P)HX at the expense of ADP, which is converted to AMP. This allows the repair of both epimers of NAD(P)HX, a damaged form of NAD(P)H that is a result of enzymatic or heat-dependent hydration.</text>
</comment>
<dbReference type="OrthoDB" id="9806925at2"/>
<dbReference type="Gene3D" id="3.40.50.10260">
    <property type="entry name" value="YjeF N-terminal domain"/>
    <property type="match status" value="1"/>
</dbReference>
<dbReference type="RefSeq" id="WP_093151817.1">
    <property type="nucleotide sequence ID" value="NZ_FNEK01000009.1"/>
</dbReference>
<dbReference type="InterPro" id="IPR004443">
    <property type="entry name" value="YjeF_N_dom"/>
</dbReference>
<dbReference type="PANTHER" id="PTHR12592">
    <property type="entry name" value="ATP-DEPENDENT (S)-NAD(P)H-HYDRATE DEHYDRATASE FAMILY MEMBER"/>
    <property type="match status" value="1"/>
</dbReference>
<name>A0A1G8PNQ6_9RHOB</name>
<dbReference type="HAMAP" id="MF_01965">
    <property type="entry name" value="NADHX_dehydratase"/>
    <property type="match status" value="1"/>
</dbReference>
<evidence type="ECO:0000256" key="15">
    <source>
        <dbReference type="ARBA" id="ARBA00048238"/>
    </source>
</evidence>
<dbReference type="InterPro" id="IPR036652">
    <property type="entry name" value="YjeF_N_dom_sf"/>
</dbReference>
<evidence type="ECO:0000313" key="23">
    <source>
        <dbReference type="Proteomes" id="UP000199382"/>
    </source>
</evidence>
<feature type="binding site" evidence="18">
    <location>
        <position position="63"/>
    </location>
    <ligand>
        <name>K(+)</name>
        <dbReference type="ChEBI" id="CHEBI:29103"/>
    </ligand>
</feature>
<dbReference type="GO" id="GO:0016301">
    <property type="term" value="F:kinase activity"/>
    <property type="evidence" value="ECO:0007669"/>
    <property type="project" value="UniProtKB-KW"/>
</dbReference>
<dbReference type="GO" id="GO:0005524">
    <property type="term" value="F:ATP binding"/>
    <property type="evidence" value="ECO:0007669"/>
    <property type="project" value="UniProtKB-UniRule"/>
</dbReference>
<dbReference type="Pfam" id="PF01256">
    <property type="entry name" value="Carb_kinase"/>
    <property type="match status" value="1"/>
</dbReference>
<feature type="binding site" evidence="18">
    <location>
        <position position="136"/>
    </location>
    <ligand>
        <name>K(+)</name>
        <dbReference type="ChEBI" id="CHEBI:29103"/>
    </ligand>
</feature>
<dbReference type="STRING" id="571298.SAMN04488026_100958"/>
<comment type="caution">
    <text evidence="18">Lacks conserved residue(s) required for the propagation of feature annotation.</text>
</comment>
<proteinExistence type="inferred from homology"/>
<comment type="similarity">
    <text evidence="17">Belongs to the NnrD/CARKD family.</text>
</comment>
<keyword evidence="8 17" id="KW-0521">NADP</keyword>
<dbReference type="PIRSF" id="PIRSF017184">
    <property type="entry name" value="Nnr"/>
    <property type="match status" value="1"/>
</dbReference>
<dbReference type="GO" id="GO:0046872">
    <property type="term" value="F:metal ion binding"/>
    <property type="evidence" value="ECO:0007669"/>
    <property type="project" value="UniProtKB-UniRule"/>
</dbReference>
<dbReference type="SUPFAM" id="SSF64153">
    <property type="entry name" value="YjeF N-terminal domain-like"/>
    <property type="match status" value="1"/>
</dbReference>
<evidence type="ECO:0000256" key="2">
    <source>
        <dbReference type="ARBA" id="ARBA00000909"/>
    </source>
</evidence>
<comment type="catalytic activity">
    <reaction evidence="1 18 19">
        <text>(6R)-NADHX = (6S)-NADHX</text>
        <dbReference type="Rhea" id="RHEA:32215"/>
        <dbReference type="ChEBI" id="CHEBI:64074"/>
        <dbReference type="ChEBI" id="CHEBI:64075"/>
        <dbReference type="EC" id="5.1.99.6"/>
    </reaction>
</comment>
<comment type="function">
    <text evidence="17">Catalyzes the dehydration of the S-form of NAD(P)HX at the expense of ADP, which is converted to AMP. Together with NAD(P)HX epimerase, which catalyzes the epimerization of the S- and R-forms, the enzyme allows the repair of both epimers of NAD(P)HX, a damaged form of NAD(P)H that is a result of enzymatic or heat-dependent hydration.</text>
</comment>
<dbReference type="CDD" id="cd01171">
    <property type="entry name" value="YXKO-related"/>
    <property type="match status" value="1"/>
</dbReference>
<comment type="similarity">
    <text evidence="4 19">In the C-terminal section; belongs to the NnrD/CARKD family.</text>
</comment>
<dbReference type="InterPro" id="IPR030677">
    <property type="entry name" value="Nnr"/>
</dbReference>
<feature type="binding site" evidence="17">
    <location>
        <position position="404"/>
    </location>
    <ligand>
        <name>(6S)-NADPHX</name>
        <dbReference type="ChEBI" id="CHEBI:64076"/>
    </ligand>
</feature>
<feature type="domain" description="YjeF C-terminal" evidence="20">
    <location>
        <begin position="255"/>
        <end position="537"/>
    </location>
</feature>
<reference evidence="22 23" key="1">
    <citation type="submission" date="2016-10" db="EMBL/GenBank/DDBJ databases">
        <authorList>
            <person name="de Groot N.N."/>
        </authorList>
    </citation>
    <scope>NUCLEOTIDE SEQUENCE [LARGE SCALE GENOMIC DNA]</scope>
    <source>
        <strain evidence="22 23">DSM 25294</strain>
    </source>
</reference>
<evidence type="ECO:0000256" key="12">
    <source>
        <dbReference type="ARBA" id="ARBA00023239"/>
    </source>
</evidence>
<dbReference type="AlphaFoldDB" id="A0A1G8PNQ6"/>
<feature type="binding site" evidence="18">
    <location>
        <begin position="62"/>
        <end position="66"/>
    </location>
    <ligand>
        <name>(6S)-NADPHX</name>
        <dbReference type="ChEBI" id="CHEBI:64076"/>
    </ligand>
</feature>
<dbReference type="Pfam" id="PF03853">
    <property type="entry name" value="YjeF_N"/>
    <property type="match status" value="1"/>
</dbReference>
<comment type="similarity">
    <text evidence="18">Belongs to the NnrE/AIBP family.</text>
</comment>
<evidence type="ECO:0000256" key="5">
    <source>
        <dbReference type="ARBA" id="ARBA00022723"/>
    </source>
</evidence>
<keyword evidence="12 17" id="KW-0456">Lyase</keyword>
<dbReference type="GO" id="GO:0052856">
    <property type="term" value="F:NAD(P)HX epimerase activity"/>
    <property type="evidence" value="ECO:0007669"/>
    <property type="project" value="UniProtKB-UniRule"/>
</dbReference>
<dbReference type="EC" id="4.2.1.136" evidence="19"/>
<gene>
    <name evidence="18" type="primary">nnrE</name>
    <name evidence="17" type="synonym">nnrD</name>
    <name evidence="22" type="ORF">SAMN04488026_100958</name>
</gene>
<evidence type="ECO:0000256" key="11">
    <source>
        <dbReference type="ARBA" id="ARBA00023235"/>
    </source>
</evidence>
<feature type="binding site" evidence="17">
    <location>
        <position position="482"/>
    </location>
    <ligand>
        <name>AMP</name>
        <dbReference type="ChEBI" id="CHEBI:456215"/>
    </ligand>
</feature>
<sequence>MNELLTSAQMRAIEQAAFDSGQATGLELMERAGQGVIEAMFEALPDLAKAKAKALILCGPGNNGGDGFVIARLLHEMGWQVSCFLYGDPGRLQPDAKANHDRWGEIGAVVPFADWHVRERWGGAVPVEQPPSLIVDSLFGTGLTRPLARDLDEALRNLASCLPEGKAWRVAVDAPSGLCMDSGRPLDPENDGELPSRQDLTVSFHRLKRGHMLGDGPEWCGRVAVADIGLNQPALRAARPALREQLSDMVQLAEPDKRQLRKGGEDYPGAHKYDYGHAVVLSGGPGRTGAARLAARAALRVGAGLVTLAAPAPAMSECASQLTAVMLTRCNGAPDLGTLLEDERLNALCLGPGLGVSAATRDLVLTALGSRRRCVLDADALTAFAERPQALFAHLHSGVVLTPHAGEFARLFPDIWARFIACPEQGPAISKIEAAQEAAARAGCILLFKGQDTVIVEPGGRVVVHAACYERAAPWLATAGAGDVLAGMIAGLMARGFWPVGAAETAAWLHAEAAISFGPGLIAEDLAEELPAVLRASGV</sequence>
<dbReference type="Gene3D" id="3.40.1190.20">
    <property type="match status" value="1"/>
</dbReference>
<evidence type="ECO:0000256" key="3">
    <source>
        <dbReference type="ARBA" id="ARBA00006001"/>
    </source>
</evidence>
<comment type="similarity">
    <text evidence="3 19">In the N-terminal section; belongs to the NnrE/AIBP family.</text>
</comment>
<evidence type="ECO:0000256" key="18">
    <source>
        <dbReference type="HAMAP-Rule" id="MF_01966"/>
    </source>
</evidence>
<feature type="binding site" evidence="17">
    <location>
        <position position="290"/>
    </location>
    <ligand>
        <name>(6S)-NADPHX</name>
        <dbReference type="ChEBI" id="CHEBI:64076"/>
    </ligand>
</feature>
<evidence type="ECO:0000256" key="8">
    <source>
        <dbReference type="ARBA" id="ARBA00022857"/>
    </source>
</evidence>
<organism evidence="22 23">
    <name type="scientific">Aliiruegeria lutimaris</name>
    <dbReference type="NCBI Taxonomy" id="571298"/>
    <lineage>
        <taxon>Bacteria</taxon>
        <taxon>Pseudomonadati</taxon>
        <taxon>Pseudomonadota</taxon>
        <taxon>Alphaproteobacteria</taxon>
        <taxon>Rhodobacterales</taxon>
        <taxon>Roseobacteraceae</taxon>
        <taxon>Aliiruegeria</taxon>
    </lineage>
</organism>
<dbReference type="InterPro" id="IPR017953">
    <property type="entry name" value="Carbohydrate_kinase_pred_CS"/>
</dbReference>
<evidence type="ECO:0000256" key="16">
    <source>
        <dbReference type="ARBA" id="ARBA00049209"/>
    </source>
</evidence>
<evidence type="ECO:0000256" key="7">
    <source>
        <dbReference type="ARBA" id="ARBA00022840"/>
    </source>
</evidence>
<keyword evidence="7 17" id="KW-0067">ATP-binding</keyword>
<dbReference type="PROSITE" id="PS51383">
    <property type="entry name" value="YJEF_C_3"/>
    <property type="match status" value="1"/>
</dbReference>
<keyword evidence="9 18" id="KW-0630">Potassium</keyword>
<keyword evidence="22" id="KW-0808">Transferase</keyword>
<comment type="cofactor">
    <cofactor evidence="18 19">
        <name>K(+)</name>
        <dbReference type="ChEBI" id="CHEBI:29103"/>
    </cofactor>
    <text evidence="18 19">Binds 1 potassium ion per subunit.</text>
</comment>
<dbReference type="GO" id="GO:0110051">
    <property type="term" value="P:metabolite repair"/>
    <property type="evidence" value="ECO:0007669"/>
    <property type="project" value="TreeGrafter"/>
</dbReference>
<evidence type="ECO:0000256" key="6">
    <source>
        <dbReference type="ARBA" id="ARBA00022741"/>
    </source>
</evidence>
<feature type="binding site" evidence="17">
    <location>
        <position position="353"/>
    </location>
    <ligand>
        <name>(6S)-NADPHX</name>
        <dbReference type="ChEBI" id="CHEBI:64076"/>
    </ligand>
</feature>
<dbReference type="GO" id="GO:0046496">
    <property type="term" value="P:nicotinamide nucleotide metabolic process"/>
    <property type="evidence" value="ECO:0007669"/>
    <property type="project" value="UniProtKB-UniRule"/>
</dbReference>
<keyword evidence="23" id="KW-1185">Reference proteome</keyword>
<comment type="catalytic activity">
    <reaction evidence="2 18 19">
        <text>(6R)-NADPHX = (6S)-NADPHX</text>
        <dbReference type="Rhea" id="RHEA:32227"/>
        <dbReference type="ChEBI" id="CHEBI:64076"/>
        <dbReference type="ChEBI" id="CHEBI:64077"/>
        <dbReference type="EC" id="5.1.99.6"/>
    </reaction>
</comment>
<dbReference type="InterPro" id="IPR029056">
    <property type="entry name" value="Ribokinase-like"/>
</dbReference>
<feature type="binding site" evidence="17">
    <location>
        <begin position="449"/>
        <end position="453"/>
    </location>
    <ligand>
        <name>AMP</name>
        <dbReference type="ChEBI" id="CHEBI:456215"/>
    </ligand>
</feature>
<keyword evidence="5 18" id="KW-0479">Metal-binding</keyword>